<name>S0FWG0_9BACT</name>
<feature type="region of interest" description="Disordered" evidence="4">
    <location>
        <begin position="106"/>
        <end position="165"/>
    </location>
</feature>
<organism evidence="5 6">
    <name type="scientific">Desulfotignum phosphitoxidans DSM 13687</name>
    <dbReference type="NCBI Taxonomy" id="1286635"/>
    <lineage>
        <taxon>Bacteria</taxon>
        <taxon>Pseudomonadati</taxon>
        <taxon>Thermodesulfobacteriota</taxon>
        <taxon>Desulfobacteria</taxon>
        <taxon>Desulfobacterales</taxon>
        <taxon>Desulfobacteraceae</taxon>
        <taxon>Desulfotignum</taxon>
    </lineage>
</organism>
<protein>
    <recommendedName>
        <fullName evidence="2 3">Single-stranded DNA-binding protein</fullName>
        <shortName evidence="2">SSB</shortName>
    </recommendedName>
</protein>
<dbReference type="InterPro" id="IPR000424">
    <property type="entry name" value="Primosome_PriB/ssb"/>
</dbReference>
<dbReference type="PROSITE" id="PS50935">
    <property type="entry name" value="SSB"/>
    <property type="match status" value="1"/>
</dbReference>
<dbReference type="PIRSF" id="PIRSF002070">
    <property type="entry name" value="SSB"/>
    <property type="match status" value="1"/>
</dbReference>
<evidence type="ECO:0000313" key="6">
    <source>
        <dbReference type="Proteomes" id="UP000014216"/>
    </source>
</evidence>
<comment type="caution">
    <text evidence="5">The sequence shown here is derived from an EMBL/GenBank/DDBJ whole genome shotgun (WGS) entry which is preliminary data.</text>
</comment>
<dbReference type="SUPFAM" id="SSF50249">
    <property type="entry name" value="Nucleic acid-binding proteins"/>
    <property type="match status" value="1"/>
</dbReference>
<reference evidence="5 6" key="1">
    <citation type="journal article" date="2013" name="Genome Announc.">
        <title>Draft Genome Sequence of Desulfotignum phosphitoxidans DSM 13687 Strain FiPS-3.</title>
        <authorList>
            <person name="Poehlein A."/>
            <person name="Daniel R."/>
            <person name="Simeonova D.D."/>
        </authorList>
    </citation>
    <scope>NUCLEOTIDE SEQUENCE [LARGE SCALE GENOMIC DNA]</scope>
    <source>
        <strain evidence="5 6">DSM 13687</strain>
    </source>
</reference>
<dbReference type="HAMAP" id="MF_00984">
    <property type="entry name" value="SSB"/>
    <property type="match status" value="1"/>
</dbReference>
<dbReference type="PANTHER" id="PTHR10302">
    <property type="entry name" value="SINGLE-STRANDED DNA-BINDING PROTEIN"/>
    <property type="match status" value="1"/>
</dbReference>
<dbReference type="GO" id="GO:0006310">
    <property type="term" value="P:DNA recombination"/>
    <property type="evidence" value="ECO:0007669"/>
    <property type="project" value="UniProtKB-UniRule"/>
</dbReference>
<dbReference type="OrthoDB" id="9809878at2"/>
<dbReference type="NCBIfam" id="TIGR00621">
    <property type="entry name" value="ssb"/>
    <property type="match status" value="1"/>
</dbReference>
<dbReference type="Gene3D" id="2.40.50.140">
    <property type="entry name" value="Nucleic acid-binding proteins"/>
    <property type="match status" value="1"/>
</dbReference>
<sequence>MAGLNKVMLIGNLGRDPEIRYSQQGLAVVNFSIATSEQWTDKNTGEKQEKTEWHRVVAFGKPAEILEKYLSKGSQVYIEGRLQTRNYEKDGQTHYITEVVTSNFQFLGGRSDNQGNDQSSGGYQKEPSRGGYPQQGGAAPSQQNFQGSTRPGGGQPPMQDEDIPF</sequence>
<comment type="function">
    <text evidence="2">Plays an important role in DNA replication, recombination and repair. Binds to ssDNA and to an array of partner proteins to recruit them to their sites of action during DNA metabolism.</text>
</comment>
<keyword evidence="2" id="KW-0235">DNA replication</keyword>
<keyword evidence="2" id="KW-0227">DNA damage</keyword>
<comment type="subunit">
    <text evidence="2">Homotetramer.</text>
</comment>
<evidence type="ECO:0000256" key="3">
    <source>
        <dbReference type="PIRNR" id="PIRNR002070"/>
    </source>
</evidence>
<dbReference type="PATRIC" id="fig|1286635.3.peg.4594"/>
<keyword evidence="2" id="KW-0233">DNA recombination</keyword>
<dbReference type="EMBL" id="APJX01000015">
    <property type="protein sequence ID" value="EMS77484.1"/>
    <property type="molecule type" value="Genomic_DNA"/>
</dbReference>
<dbReference type="AlphaFoldDB" id="S0FWG0"/>
<evidence type="ECO:0000256" key="1">
    <source>
        <dbReference type="ARBA" id="ARBA00023125"/>
    </source>
</evidence>
<dbReference type="Pfam" id="PF00436">
    <property type="entry name" value="SSB"/>
    <property type="match status" value="1"/>
</dbReference>
<evidence type="ECO:0000256" key="2">
    <source>
        <dbReference type="HAMAP-Rule" id="MF_00984"/>
    </source>
</evidence>
<keyword evidence="6" id="KW-1185">Reference proteome</keyword>
<feature type="compositionally biased region" description="Polar residues" evidence="4">
    <location>
        <begin position="140"/>
        <end position="149"/>
    </location>
</feature>
<accession>S0FWG0</accession>
<dbReference type="InterPro" id="IPR011344">
    <property type="entry name" value="ssDNA-bd"/>
</dbReference>
<dbReference type="GO" id="GO:0006260">
    <property type="term" value="P:DNA replication"/>
    <property type="evidence" value="ECO:0007669"/>
    <property type="project" value="UniProtKB-UniRule"/>
</dbReference>
<gene>
    <name evidence="5" type="primary">ssb</name>
    <name evidence="5" type="ORF">Dpo_15c00600</name>
</gene>
<dbReference type="PANTHER" id="PTHR10302:SF27">
    <property type="entry name" value="SINGLE-STRANDED DNA-BINDING PROTEIN"/>
    <property type="match status" value="1"/>
</dbReference>
<dbReference type="GO" id="GO:0009295">
    <property type="term" value="C:nucleoid"/>
    <property type="evidence" value="ECO:0007669"/>
    <property type="project" value="TreeGrafter"/>
</dbReference>
<comment type="caution">
    <text evidence="2">Lacks conserved residue(s) required for the propagation of feature annotation.</text>
</comment>
<keyword evidence="1 2" id="KW-0238">DNA-binding</keyword>
<dbReference type="GO" id="GO:0003697">
    <property type="term" value="F:single-stranded DNA binding"/>
    <property type="evidence" value="ECO:0007669"/>
    <property type="project" value="UniProtKB-UniRule"/>
</dbReference>
<dbReference type="Proteomes" id="UP000014216">
    <property type="component" value="Unassembled WGS sequence"/>
</dbReference>
<dbReference type="CDD" id="cd04496">
    <property type="entry name" value="SSB_OBF"/>
    <property type="match status" value="1"/>
</dbReference>
<dbReference type="RefSeq" id="WP_006968559.1">
    <property type="nucleotide sequence ID" value="NZ_APJX01000015.1"/>
</dbReference>
<proteinExistence type="inferred from homology"/>
<evidence type="ECO:0000313" key="5">
    <source>
        <dbReference type="EMBL" id="EMS77484.1"/>
    </source>
</evidence>
<keyword evidence="2" id="KW-0234">DNA repair</keyword>
<feature type="short sequence motif" description="Important for interaction with partner proteins" evidence="2">
    <location>
        <begin position="160"/>
        <end position="165"/>
    </location>
</feature>
<dbReference type="GO" id="GO:0006281">
    <property type="term" value="P:DNA repair"/>
    <property type="evidence" value="ECO:0007669"/>
    <property type="project" value="UniProtKB-UniRule"/>
</dbReference>
<feature type="compositionally biased region" description="Polar residues" evidence="4">
    <location>
        <begin position="106"/>
        <end position="122"/>
    </location>
</feature>
<evidence type="ECO:0000256" key="4">
    <source>
        <dbReference type="SAM" id="MobiDB-lite"/>
    </source>
</evidence>
<dbReference type="InterPro" id="IPR012340">
    <property type="entry name" value="NA-bd_OB-fold"/>
</dbReference>